<dbReference type="Proteomes" id="UP000664203">
    <property type="component" value="Unassembled WGS sequence"/>
</dbReference>
<name>A0A8H3I8X0_9LECA</name>
<proteinExistence type="inferred from homology"/>
<evidence type="ECO:0000313" key="6">
    <source>
        <dbReference type="Proteomes" id="UP000664203"/>
    </source>
</evidence>
<dbReference type="SUPFAM" id="SSF53474">
    <property type="entry name" value="alpha/beta-Hydrolases"/>
    <property type="match status" value="1"/>
</dbReference>
<dbReference type="GO" id="GO:0016787">
    <property type="term" value="F:hydrolase activity"/>
    <property type="evidence" value="ECO:0007669"/>
    <property type="project" value="UniProtKB-KW"/>
</dbReference>
<keyword evidence="6" id="KW-1185">Reference proteome</keyword>
<organism evidence="5 6">
    <name type="scientific">Alectoria fallacina</name>
    <dbReference type="NCBI Taxonomy" id="1903189"/>
    <lineage>
        <taxon>Eukaryota</taxon>
        <taxon>Fungi</taxon>
        <taxon>Dikarya</taxon>
        <taxon>Ascomycota</taxon>
        <taxon>Pezizomycotina</taxon>
        <taxon>Lecanoromycetes</taxon>
        <taxon>OSLEUM clade</taxon>
        <taxon>Lecanoromycetidae</taxon>
        <taxon>Lecanorales</taxon>
        <taxon>Lecanorineae</taxon>
        <taxon>Parmeliaceae</taxon>
        <taxon>Alectoria</taxon>
    </lineage>
</organism>
<comment type="similarity">
    <text evidence="1">Belongs to the 'GDXG' lipolytic enzyme family.</text>
</comment>
<evidence type="ECO:0000256" key="1">
    <source>
        <dbReference type="ARBA" id="ARBA00010515"/>
    </source>
</evidence>
<dbReference type="EMBL" id="CAJPDR010000022">
    <property type="protein sequence ID" value="CAF9907640.1"/>
    <property type="molecule type" value="Genomic_DNA"/>
</dbReference>
<sequence length="300" mass="32621">MKIQTPVSLEPEVQKERFVTIDPPEKGIIRGILTDTNLQPTVIPGSWVPTPYRPKSGAKDRPIVLYLHGGAFVLRSAISEFPAKTLATNLKTSVLSISYRLSCNPNCEFPAALQDAVSAYHYLLSLAIPANQIIIAGDSAGANLVIGLLRYIAENPDKLPHPRAAILSSPWVDLVSAINPENLNKHCKASTDYLPGNFTAWGAREYVPSQMDAASPYISPLNHPFHTETPIWICVGGLEIFCDAGIRFAENMKAKGNRVMVHVEPFASHSIVGVGNLTGFQREAGNAVKLAGEWIRDCEG</sequence>
<dbReference type="OrthoDB" id="2152029at2759"/>
<reference evidence="5" key="1">
    <citation type="submission" date="2021-03" db="EMBL/GenBank/DDBJ databases">
        <authorList>
            <person name="Tagirdzhanova G."/>
        </authorList>
    </citation>
    <scope>NUCLEOTIDE SEQUENCE</scope>
</reference>
<accession>A0A8H3I8X0</accession>
<evidence type="ECO:0000259" key="4">
    <source>
        <dbReference type="Pfam" id="PF07859"/>
    </source>
</evidence>
<evidence type="ECO:0000256" key="2">
    <source>
        <dbReference type="ARBA" id="ARBA00022801"/>
    </source>
</evidence>
<dbReference type="InterPro" id="IPR050300">
    <property type="entry name" value="GDXG_lipolytic_enzyme"/>
</dbReference>
<keyword evidence="2" id="KW-0378">Hydrolase</keyword>
<dbReference type="Gene3D" id="3.40.50.1820">
    <property type="entry name" value="alpha/beta hydrolase"/>
    <property type="match status" value="1"/>
</dbReference>
<feature type="domain" description="Alpha/beta hydrolase fold-3" evidence="4">
    <location>
        <begin position="64"/>
        <end position="271"/>
    </location>
</feature>
<dbReference type="PANTHER" id="PTHR48081:SF17">
    <property type="entry name" value="ALPHA_BETA HYDROLASE FOLD-3 DOMAIN-CONTAINING PROTEIN"/>
    <property type="match status" value="1"/>
</dbReference>
<protein>
    <recommendedName>
        <fullName evidence="4">Alpha/beta hydrolase fold-3 domain-containing protein</fullName>
    </recommendedName>
</protein>
<dbReference type="Pfam" id="PF07859">
    <property type="entry name" value="Abhydrolase_3"/>
    <property type="match status" value="1"/>
</dbReference>
<comment type="caution">
    <text evidence="5">The sequence shown here is derived from an EMBL/GenBank/DDBJ whole genome shotgun (WGS) entry which is preliminary data.</text>
</comment>
<dbReference type="InterPro" id="IPR029058">
    <property type="entry name" value="AB_hydrolase_fold"/>
</dbReference>
<dbReference type="PANTHER" id="PTHR48081">
    <property type="entry name" value="AB HYDROLASE SUPERFAMILY PROTEIN C4A8.06C"/>
    <property type="match status" value="1"/>
</dbReference>
<evidence type="ECO:0000256" key="3">
    <source>
        <dbReference type="PROSITE-ProRule" id="PRU10038"/>
    </source>
</evidence>
<feature type="active site" evidence="3">
    <location>
        <position position="139"/>
    </location>
</feature>
<gene>
    <name evidence="5" type="ORF">ALECFALPRED_003560</name>
</gene>
<evidence type="ECO:0000313" key="5">
    <source>
        <dbReference type="EMBL" id="CAF9907640.1"/>
    </source>
</evidence>
<dbReference type="AlphaFoldDB" id="A0A8H3I8X0"/>
<dbReference type="PROSITE" id="PS01174">
    <property type="entry name" value="LIPASE_GDXG_SER"/>
    <property type="match status" value="1"/>
</dbReference>
<dbReference type="InterPro" id="IPR013094">
    <property type="entry name" value="AB_hydrolase_3"/>
</dbReference>
<dbReference type="InterPro" id="IPR033140">
    <property type="entry name" value="Lipase_GDXG_put_SER_AS"/>
</dbReference>